<name>A0A310SBZ3_9HYME</name>
<proteinExistence type="predicted"/>
<dbReference type="AlphaFoldDB" id="A0A310SBZ3"/>
<keyword evidence="2" id="KW-1185">Reference proteome</keyword>
<evidence type="ECO:0000313" key="2">
    <source>
        <dbReference type="Proteomes" id="UP000250275"/>
    </source>
</evidence>
<sequence length="72" mass="8439">MKSSAKSTMKSRSNKRETWLLKRFLRNSVEKSNVKIMKLLSNQPDPDLVGVKKSVFPFEGTQRTFHHRHEIP</sequence>
<gene>
    <name evidence="1" type="ORF">WN48_00329</name>
</gene>
<accession>A0A310SBZ3</accession>
<organism evidence="1 2">
    <name type="scientific">Eufriesea mexicana</name>
    <dbReference type="NCBI Taxonomy" id="516756"/>
    <lineage>
        <taxon>Eukaryota</taxon>
        <taxon>Metazoa</taxon>
        <taxon>Ecdysozoa</taxon>
        <taxon>Arthropoda</taxon>
        <taxon>Hexapoda</taxon>
        <taxon>Insecta</taxon>
        <taxon>Pterygota</taxon>
        <taxon>Neoptera</taxon>
        <taxon>Endopterygota</taxon>
        <taxon>Hymenoptera</taxon>
        <taxon>Apocrita</taxon>
        <taxon>Aculeata</taxon>
        <taxon>Apoidea</taxon>
        <taxon>Anthophila</taxon>
        <taxon>Apidae</taxon>
        <taxon>Eufriesea</taxon>
    </lineage>
</organism>
<reference evidence="1 2" key="1">
    <citation type="submission" date="2015-07" db="EMBL/GenBank/DDBJ databases">
        <title>The genome of Eufriesea mexicana.</title>
        <authorList>
            <person name="Pan H."/>
            <person name="Kapheim K."/>
        </authorList>
    </citation>
    <scope>NUCLEOTIDE SEQUENCE [LARGE SCALE GENOMIC DNA]</scope>
    <source>
        <strain evidence="1">0111107269</strain>
        <tissue evidence="1">Whole body</tissue>
    </source>
</reference>
<dbReference type="EMBL" id="KQ769940">
    <property type="protein sequence ID" value="OAD52753.1"/>
    <property type="molecule type" value="Genomic_DNA"/>
</dbReference>
<protein>
    <submittedName>
        <fullName evidence="1">Uncharacterized protein</fullName>
    </submittedName>
</protein>
<evidence type="ECO:0000313" key="1">
    <source>
        <dbReference type="EMBL" id="OAD52753.1"/>
    </source>
</evidence>
<dbReference type="Proteomes" id="UP000250275">
    <property type="component" value="Unassembled WGS sequence"/>
</dbReference>